<evidence type="ECO:0000259" key="2">
    <source>
        <dbReference type="Pfam" id="PF13304"/>
    </source>
</evidence>
<sequence>MYFLRINNFKCFQEIDIHLNRLTLMAGANGNGKSTTIQALLFLRQTIEENFRLFEDYYVSERPDININVPLNASFLLTLGNSAHLINRTSDKNEIQIGIFSEEKEMIVDYVADNLEPKLFLTAVKQTDYSAATMPILKKEFYYLNAERIGPRVSQSIQFFDYPNAGWQGEFVAQLISERSGYLPVEKERLFGNTTNPGLEFQVNEWLNDIMPGVRITAKQNADTFTSQIQVENIYTKGDPTIATNIGFGISYILPIIATGLVAKKESYFIVENPEAHLHPSAQSKIGKFLAMVANAGVHVIIETHSDHIINGLQIAVAKSDLQHQFLTINYFSDKDGNIQPDVLPITISEKGELTEWPKGFFDQMQIDYATLFKLRMG</sequence>
<name>A0A562T8X4_CHIJA</name>
<protein>
    <submittedName>
        <fullName evidence="3">Putative ATPase</fullName>
    </submittedName>
</protein>
<gene>
    <name evidence="3" type="ORF">LX66_3365</name>
</gene>
<dbReference type="GO" id="GO:0016887">
    <property type="term" value="F:ATP hydrolysis activity"/>
    <property type="evidence" value="ECO:0007669"/>
    <property type="project" value="InterPro"/>
</dbReference>
<dbReference type="PANTHER" id="PTHR43581">
    <property type="entry name" value="ATP/GTP PHOSPHATASE"/>
    <property type="match status" value="1"/>
</dbReference>
<dbReference type="InterPro" id="IPR014592">
    <property type="entry name" value="P-loop_UCP034888"/>
</dbReference>
<dbReference type="Pfam" id="PF12476">
    <property type="entry name" value="DUF3696"/>
    <property type="match status" value="1"/>
</dbReference>
<comment type="caution">
    <text evidence="3">The sequence shown here is derived from an EMBL/GenBank/DDBJ whole genome shotgun (WGS) entry which is preliminary data.</text>
</comment>
<dbReference type="GO" id="GO:0005524">
    <property type="term" value="F:ATP binding"/>
    <property type="evidence" value="ECO:0007669"/>
    <property type="project" value="InterPro"/>
</dbReference>
<dbReference type="EMBL" id="VLLG01000003">
    <property type="protein sequence ID" value="TWI89270.1"/>
    <property type="molecule type" value="Genomic_DNA"/>
</dbReference>
<dbReference type="InterPro" id="IPR022532">
    <property type="entry name" value="DUF3696"/>
</dbReference>
<dbReference type="OrthoDB" id="9792800at2"/>
<accession>A0A562T8X4</accession>
<dbReference type="RefSeq" id="WP_145715478.1">
    <property type="nucleotide sequence ID" value="NZ_BAAAFY010000001.1"/>
</dbReference>
<dbReference type="Proteomes" id="UP000316778">
    <property type="component" value="Unassembled WGS sequence"/>
</dbReference>
<dbReference type="InterPro" id="IPR051396">
    <property type="entry name" value="Bact_Antivir_Def_Nuclease"/>
</dbReference>
<dbReference type="PANTHER" id="PTHR43581:SF2">
    <property type="entry name" value="EXCINUCLEASE ATPASE SUBUNIT"/>
    <property type="match status" value="1"/>
</dbReference>
<evidence type="ECO:0000313" key="4">
    <source>
        <dbReference type="Proteomes" id="UP000316778"/>
    </source>
</evidence>
<dbReference type="InterPro" id="IPR003959">
    <property type="entry name" value="ATPase_AAA_core"/>
</dbReference>
<dbReference type="PIRSF" id="PIRSF034888">
    <property type="entry name" value="P-loop_UCP034888"/>
    <property type="match status" value="1"/>
</dbReference>
<feature type="domain" description="ATPase AAA-type core" evidence="2">
    <location>
        <begin position="22"/>
        <end position="311"/>
    </location>
</feature>
<proteinExistence type="predicted"/>
<dbReference type="Gene3D" id="3.40.50.300">
    <property type="entry name" value="P-loop containing nucleotide triphosphate hydrolases"/>
    <property type="match status" value="1"/>
</dbReference>
<organism evidence="3 4">
    <name type="scientific">Chitinophaga japonensis</name>
    <name type="common">Flexibacter japonensis</name>
    <dbReference type="NCBI Taxonomy" id="104662"/>
    <lineage>
        <taxon>Bacteria</taxon>
        <taxon>Pseudomonadati</taxon>
        <taxon>Bacteroidota</taxon>
        <taxon>Chitinophagia</taxon>
        <taxon>Chitinophagales</taxon>
        <taxon>Chitinophagaceae</taxon>
        <taxon>Chitinophaga</taxon>
    </lineage>
</organism>
<dbReference type="Pfam" id="PF13304">
    <property type="entry name" value="AAA_21"/>
    <property type="match status" value="1"/>
</dbReference>
<dbReference type="InterPro" id="IPR027417">
    <property type="entry name" value="P-loop_NTPase"/>
</dbReference>
<feature type="domain" description="DUF3696" evidence="1">
    <location>
        <begin position="328"/>
        <end position="371"/>
    </location>
</feature>
<evidence type="ECO:0000259" key="1">
    <source>
        <dbReference type="Pfam" id="PF12476"/>
    </source>
</evidence>
<dbReference type="AlphaFoldDB" id="A0A562T8X4"/>
<keyword evidence="4" id="KW-1185">Reference proteome</keyword>
<reference evidence="3 4" key="1">
    <citation type="journal article" date="2013" name="Stand. Genomic Sci.">
        <title>Genomic Encyclopedia of Type Strains, Phase I: The one thousand microbial genomes (KMG-I) project.</title>
        <authorList>
            <person name="Kyrpides N.C."/>
            <person name="Woyke T."/>
            <person name="Eisen J.A."/>
            <person name="Garrity G."/>
            <person name="Lilburn T.G."/>
            <person name="Beck B.J."/>
            <person name="Whitman W.B."/>
            <person name="Hugenholtz P."/>
            <person name="Klenk H.P."/>
        </authorList>
    </citation>
    <scope>NUCLEOTIDE SEQUENCE [LARGE SCALE GENOMIC DNA]</scope>
    <source>
        <strain evidence="3 4">DSM 13484</strain>
    </source>
</reference>
<dbReference type="SUPFAM" id="SSF52540">
    <property type="entry name" value="P-loop containing nucleoside triphosphate hydrolases"/>
    <property type="match status" value="1"/>
</dbReference>
<evidence type="ECO:0000313" key="3">
    <source>
        <dbReference type="EMBL" id="TWI89270.1"/>
    </source>
</evidence>